<dbReference type="Proteomes" id="UP000014760">
    <property type="component" value="Unassembled WGS sequence"/>
</dbReference>
<dbReference type="EMBL" id="KB296055">
    <property type="protein sequence ID" value="ELU12342.1"/>
    <property type="molecule type" value="Genomic_DNA"/>
</dbReference>
<keyword evidence="1" id="KW-1133">Transmembrane helix</keyword>
<keyword evidence="1" id="KW-0812">Transmembrane</keyword>
<protein>
    <submittedName>
        <fullName evidence="2 3">Uncharacterized protein</fullName>
    </submittedName>
</protein>
<reference evidence="2 4" key="2">
    <citation type="journal article" date="2013" name="Nature">
        <title>Insights into bilaterian evolution from three spiralian genomes.</title>
        <authorList>
            <person name="Simakov O."/>
            <person name="Marletaz F."/>
            <person name="Cho S.J."/>
            <person name="Edsinger-Gonzales E."/>
            <person name="Havlak P."/>
            <person name="Hellsten U."/>
            <person name="Kuo D.H."/>
            <person name="Larsson T."/>
            <person name="Lv J."/>
            <person name="Arendt D."/>
            <person name="Savage R."/>
            <person name="Osoegawa K."/>
            <person name="de Jong P."/>
            <person name="Grimwood J."/>
            <person name="Chapman J.A."/>
            <person name="Shapiro H."/>
            <person name="Aerts A."/>
            <person name="Otillar R.P."/>
            <person name="Terry A.Y."/>
            <person name="Boore J.L."/>
            <person name="Grigoriev I.V."/>
            <person name="Lindberg D.R."/>
            <person name="Seaver E.C."/>
            <person name="Weisblat D.A."/>
            <person name="Putnam N.H."/>
            <person name="Rokhsar D.S."/>
        </authorList>
    </citation>
    <scope>NUCLEOTIDE SEQUENCE</scope>
    <source>
        <strain evidence="2 4">I ESC-2004</strain>
    </source>
</reference>
<dbReference type="AlphaFoldDB" id="R7V1G4"/>
<reference evidence="4" key="1">
    <citation type="submission" date="2012-12" db="EMBL/GenBank/DDBJ databases">
        <authorList>
            <person name="Hellsten U."/>
            <person name="Grimwood J."/>
            <person name="Chapman J.A."/>
            <person name="Shapiro H."/>
            <person name="Aerts A."/>
            <person name="Otillar R.P."/>
            <person name="Terry A.Y."/>
            <person name="Boore J.L."/>
            <person name="Simakov O."/>
            <person name="Marletaz F."/>
            <person name="Cho S.-J."/>
            <person name="Edsinger-Gonzales E."/>
            <person name="Havlak P."/>
            <person name="Kuo D.-H."/>
            <person name="Larsson T."/>
            <person name="Lv J."/>
            <person name="Arendt D."/>
            <person name="Savage R."/>
            <person name="Osoegawa K."/>
            <person name="de Jong P."/>
            <person name="Lindberg D.R."/>
            <person name="Seaver E.C."/>
            <person name="Weisblat D.A."/>
            <person name="Putnam N.H."/>
            <person name="Grigoriev I.V."/>
            <person name="Rokhsar D.S."/>
        </authorList>
    </citation>
    <scope>NUCLEOTIDE SEQUENCE</scope>
    <source>
        <strain evidence="4">I ESC-2004</strain>
    </source>
</reference>
<evidence type="ECO:0000313" key="3">
    <source>
        <dbReference type="EnsemblMetazoa" id="CapteP189487"/>
    </source>
</evidence>
<organism evidence="2">
    <name type="scientific">Capitella teleta</name>
    <name type="common">Polychaete worm</name>
    <dbReference type="NCBI Taxonomy" id="283909"/>
    <lineage>
        <taxon>Eukaryota</taxon>
        <taxon>Metazoa</taxon>
        <taxon>Spiralia</taxon>
        <taxon>Lophotrochozoa</taxon>
        <taxon>Annelida</taxon>
        <taxon>Polychaeta</taxon>
        <taxon>Sedentaria</taxon>
        <taxon>Scolecida</taxon>
        <taxon>Capitellidae</taxon>
        <taxon>Capitella</taxon>
    </lineage>
</organism>
<keyword evidence="4" id="KW-1185">Reference proteome</keyword>
<evidence type="ECO:0000256" key="1">
    <source>
        <dbReference type="SAM" id="Phobius"/>
    </source>
</evidence>
<sequence length="1051" mass="122058">MAFVYFFTKYPMGEETEPKKMKNGRLKLLFGGLAMVVVLMTVVLNMRIGSSSHQVISDLLSSFSETEDDLLPHDMHELLAKKKSKAAVPKSHEHKDQVRFVLRENNLGAPEFIGKYKDTEGNKIEPHVDHIKERHDAFEVQLGNKKAASTYQYKGENTVAIGCAVTTRNQEGLKPDNMMLEMPFFKGLVSSFCLTATLGFNYHFYVAHDHYDSFFMARNDSHELFELAFYTLTQKTCAQGLNVSLHMVECNHSGNPAWAQNDAMMAAYMDNIAYYYRVNDDTLMESTGWTEKFIEELDRFNPPKVGVVGPWFKEGNIVILTHDFVHRTHVDIFGFYYPRVFTDWFADDWITGVYWPERTRKVPGTKVKHTMERGQRYVAHYEKANKVRVEVEIGKLILKRYLERVKNAGDVGTWNAESRNVISMSLFGTNIDLLYGALRYSQLVPIIFPAWRLRVYVEDYKDKPNYPNVLRIIVRKLENSGVEVIKLGANVTSILHPSLWRYLIADDLDVNYFIVRDANTRPSEREAAALEAWLQKRKMFYCVRDYPTHSAQGLIPSLVGGIPVQLKEYFKEPWLKIMASFKSDLEFLRTYLWPKIKSKLYCHDSVSCTQWPGAEAFPILRKENEFIGQRFDANDQIYEQDDVDILQWNATFIKPECVFVKNTGFVDEAVRAVIRHRPVFWSQDYHVTPIMDMKSLLTPIGVKIIDNSLSYYCSNVGTCAKDLRVIQKGNGMRLTPELIEQFYQAYRNDQTMKKVTTFVCTLPVAMCEAFTKFNKSMIIISTIRYEQARPEPEKWHALNRLLQDASNDPKSIVAANNLYDARYIEYFTGIHPPVVPNLCNYLKDSYRPSRKQFLLTPIHSTELYDTFLTTFDGIIMKKQIDLVLFPLREMYPQYLFSDIAAHPGIVYVPYQVSMVSMTEQYRMNIPLFFPTVELLAKWHVQYQVVRQRTWSGYMRKKTSQSAIPGVVPNVPDPNNDLDEDAVRYWLKFADYYQWPNIIYYRSIEDLVNKMLHIDLDVISQRMKVHNEKVTHEVKDIWSAMLLKVTEGKPMP</sequence>
<evidence type="ECO:0000313" key="2">
    <source>
        <dbReference type="EMBL" id="ELU12342.1"/>
    </source>
</evidence>
<reference evidence="3" key="3">
    <citation type="submission" date="2015-06" db="UniProtKB">
        <authorList>
            <consortium name="EnsemblMetazoa"/>
        </authorList>
    </citation>
    <scope>IDENTIFICATION</scope>
</reference>
<keyword evidence="1" id="KW-0472">Membrane</keyword>
<gene>
    <name evidence="2" type="ORF">CAPTEDRAFT_189487</name>
</gene>
<proteinExistence type="predicted"/>
<evidence type="ECO:0000313" key="4">
    <source>
        <dbReference type="Proteomes" id="UP000014760"/>
    </source>
</evidence>
<accession>R7V1G4</accession>
<dbReference type="SUPFAM" id="SSF53448">
    <property type="entry name" value="Nucleotide-diphospho-sugar transferases"/>
    <property type="match status" value="1"/>
</dbReference>
<dbReference type="HOGENOM" id="CLU_290887_0_0_1"/>
<dbReference type="EnsemblMetazoa" id="CapteT189487">
    <property type="protein sequence ID" value="CapteP189487"/>
    <property type="gene ID" value="CapteG189487"/>
</dbReference>
<name>R7V1G4_CAPTE</name>
<dbReference type="InterPro" id="IPR029044">
    <property type="entry name" value="Nucleotide-diphossugar_trans"/>
</dbReference>
<dbReference type="EMBL" id="AMQN01005451">
    <property type="status" value="NOT_ANNOTATED_CDS"/>
    <property type="molecule type" value="Genomic_DNA"/>
</dbReference>
<dbReference type="OMA" id="YIDRTIN"/>
<feature type="transmembrane region" description="Helical" evidence="1">
    <location>
        <begin position="28"/>
        <end position="48"/>
    </location>
</feature>
<dbReference type="OrthoDB" id="419709at2759"/>